<sequence length="199" mass="21737">MSSPLLGADGQGQCEFQLAPHPAPVESGSCKCNYFGLPDWSSVDSSAVISFTGDNKDQLTLKAAEIRLGLPGSQSPERDPKLCLLRSRKLDEKLPFPLIPLKDGICLSLQNAAFSGHKRGFSYSTEDFIEKTYNEGNWMFQASGSNSDVPQSGAQEKFPVNGAMNFMLSSRPLPNLGGKSCWLLFKKNKNKKNNTKKGD</sequence>
<comment type="caution">
    <text evidence="1">The sequence shown here is derived from an EMBL/GenBank/DDBJ whole genome shotgun (WGS) entry which is preliminary data.</text>
</comment>
<protein>
    <submittedName>
        <fullName evidence="1">Uncharacterized protein</fullName>
    </submittedName>
</protein>
<accession>A0AAD3SPX2</accession>
<evidence type="ECO:0000313" key="1">
    <source>
        <dbReference type="EMBL" id="GMH14695.1"/>
    </source>
</evidence>
<keyword evidence="2" id="KW-1185">Reference proteome</keyword>
<evidence type="ECO:0000313" key="2">
    <source>
        <dbReference type="Proteomes" id="UP001279734"/>
    </source>
</evidence>
<gene>
    <name evidence="1" type="ORF">Nepgr_016536</name>
</gene>
<reference evidence="1" key="1">
    <citation type="submission" date="2023-05" db="EMBL/GenBank/DDBJ databases">
        <title>Nepenthes gracilis genome sequencing.</title>
        <authorList>
            <person name="Fukushima K."/>
        </authorList>
    </citation>
    <scope>NUCLEOTIDE SEQUENCE</scope>
    <source>
        <strain evidence="1">SING2019-196</strain>
    </source>
</reference>
<dbReference type="AlphaFoldDB" id="A0AAD3SPX2"/>
<dbReference type="EMBL" id="BSYO01000014">
    <property type="protein sequence ID" value="GMH14695.1"/>
    <property type="molecule type" value="Genomic_DNA"/>
</dbReference>
<organism evidence="1 2">
    <name type="scientific">Nepenthes gracilis</name>
    <name type="common">Slender pitcher plant</name>
    <dbReference type="NCBI Taxonomy" id="150966"/>
    <lineage>
        <taxon>Eukaryota</taxon>
        <taxon>Viridiplantae</taxon>
        <taxon>Streptophyta</taxon>
        <taxon>Embryophyta</taxon>
        <taxon>Tracheophyta</taxon>
        <taxon>Spermatophyta</taxon>
        <taxon>Magnoliopsida</taxon>
        <taxon>eudicotyledons</taxon>
        <taxon>Gunneridae</taxon>
        <taxon>Pentapetalae</taxon>
        <taxon>Caryophyllales</taxon>
        <taxon>Nepenthaceae</taxon>
        <taxon>Nepenthes</taxon>
    </lineage>
</organism>
<name>A0AAD3SPX2_NEPGR</name>
<dbReference type="Proteomes" id="UP001279734">
    <property type="component" value="Unassembled WGS sequence"/>
</dbReference>
<proteinExistence type="predicted"/>